<dbReference type="Proteomes" id="UP000483004">
    <property type="component" value="Unassembled WGS sequence"/>
</dbReference>
<dbReference type="InterPro" id="IPR026030">
    <property type="entry name" value="Pur-cyt_permease_Fcy2/21/22"/>
</dbReference>
<comment type="caution">
    <text evidence="10">The sequence shown here is derived from an EMBL/GenBank/DDBJ whole genome shotgun (WGS) entry which is preliminary data.</text>
</comment>
<feature type="transmembrane region" description="Helical" evidence="9">
    <location>
        <begin position="259"/>
        <end position="281"/>
    </location>
</feature>
<keyword evidence="5 9" id="KW-1133">Transmembrane helix</keyword>
<dbReference type="GO" id="GO:0005886">
    <property type="term" value="C:plasma membrane"/>
    <property type="evidence" value="ECO:0007669"/>
    <property type="project" value="TreeGrafter"/>
</dbReference>
<protein>
    <submittedName>
        <fullName evidence="10">Nitrate reductase</fullName>
    </submittedName>
</protein>
<dbReference type="EMBL" id="WBMR01000006">
    <property type="protein sequence ID" value="KAB2388471.1"/>
    <property type="molecule type" value="Genomic_DNA"/>
</dbReference>
<feature type="transmembrane region" description="Helical" evidence="9">
    <location>
        <begin position="76"/>
        <end position="99"/>
    </location>
</feature>
<comment type="subcellular location">
    <subcellularLocation>
        <location evidence="1">Membrane</location>
        <topology evidence="1">Multi-pass membrane protein</topology>
    </subcellularLocation>
</comment>
<keyword evidence="11" id="KW-1185">Reference proteome</keyword>
<feature type="transmembrane region" description="Helical" evidence="9">
    <location>
        <begin position="301"/>
        <end position="321"/>
    </location>
</feature>
<dbReference type="Gene3D" id="1.10.4160.10">
    <property type="entry name" value="Hydantoin permease"/>
    <property type="match status" value="1"/>
</dbReference>
<keyword evidence="3 7" id="KW-0813">Transport</keyword>
<evidence type="ECO:0000256" key="8">
    <source>
        <dbReference type="SAM" id="MobiDB-lite"/>
    </source>
</evidence>
<evidence type="ECO:0000256" key="2">
    <source>
        <dbReference type="ARBA" id="ARBA00008974"/>
    </source>
</evidence>
<evidence type="ECO:0000256" key="1">
    <source>
        <dbReference type="ARBA" id="ARBA00004141"/>
    </source>
</evidence>
<feature type="transmembrane region" description="Helical" evidence="9">
    <location>
        <begin position="216"/>
        <end position="238"/>
    </location>
</feature>
<sequence length="476" mass="49428">MASTIPDPQGQAPAPPHAADRAGRVEARGIDFIPETERHGRPRELFAVWAAPNVSYLALVIGGALVLMGLDLAQALVLTVLGNLFWILVGLLAVSGPAAGAPSEVIMRAMYGIRGNRVNIAVNGWFVSVCYLALNWAAASLAAFGLLEELGVHPGTPVKVVTIVAIAAATLAISVYGHATIVKLYGPLTCVLTVAFVVLSGYVATHAQWDYRPQHALHGAALWAALSAGLALVASGPLSYTNSADFSRYLPSGASPKAIAGWTALGAFIPSVVFTALGALAGTVLDMSDPQTALATILPSWFTPVFLLSVVLGTIANNAMTAYSSGLALQAVGVRLRRSRSVALDGTLGVALTLYALLVSNFLDTVNNMLQLMVALLGPAMAIYAADILLRRNRYDGRALSDESRDAPFWYRGGVNRAGAVALLAGAAVASQCLNTTLYTGELAKAADGVDLSLPSGILISAAVYAALMRGRRAAA</sequence>
<dbReference type="PANTHER" id="PTHR31806:SF1">
    <property type="entry name" value="PURINE-CYTOSINE PERMEASE FCY2-RELATED"/>
    <property type="match status" value="1"/>
</dbReference>
<dbReference type="AlphaFoldDB" id="A0A6L3W2M2"/>
<dbReference type="RefSeq" id="WP_151538468.1">
    <property type="nucleotide sequence ID" value="NZ_WBMR01000006.1"/>
</dbReference>
<dbReference type="GO" id="GO:0022857">
    <property type="term" value="F:transmembrane transporter activity"/>
    <property type="evidence" value="ECO:0007669"/>
    <property type="project" value="InterPro"/>
</dbReference>
<feature type="transmembrane region" description="Helical" evidence="9">
    <location>
        <begin position="46"/>
        <end position="70"/>
    </location>
</feature>
<reference evidence="10 11" key="1">
    <citation type="submission" date="2019-09" db="EMBL/GenBank/DDBJ databases">
        <title>Actinomadura physcomitrii sp. nov., a novel actinomycete isolated from moss [Physcomitrium sphaericum (Ludw) Fuernr].</title>
        <authorList>
            <person name="Liu C."/>
            <person name="Zhuang X."/>
        </authorList>
    </citation>
    <scope>NUCLEOTIDE SEQUENCE [LARGE SCALE GENOMIC DNA]</scope>
    <source>
        <strain evidence="10 11">CYP1-1B</strain>
    </source>
</reference>
<name>A0A6L3W2M2_9ACTN</name>
<dbReference type="PIRSF" id="PIRSF002744">
    <property type="entry name" value="Pur-cyt_permease"/>
    <property type="match status" value="1"/>
</dbReference>
<feature type="transmembrane region" description="Helical" evidence="9">
    <location>
        <begin position="184"/>
        <end position="204"/>
    </location>
</feature>
<evidence type="ECO:0000313" key="10">
    <source>
        <dbReference type="EMBL" id="KAB2388471.1"/>
    </source>
</evidence>
<evidence type="ECO:0000313" key="11">
    <source>
        <dbReference type="Proteomes" id="UP000483004"/>
    </source>
</evidence>
<feature type="transmembrane region" description="Helical" evidence="9">
    <location>
        <begin position="120"/>
        <end position="146"/>
    </location>
</feature>
<feature type="transmembrane region" description="Helical" evidence="9">
    <location>
        <begin position="420"/>
        <end position="440"/>
    </location>
</feature>
<organism evidence="10 11">
    <name type="scientific">Actinomadura montaniterrae</name>
    <dbReference type="NCBI Taxonomy" id="1803903"/>
    <lineage>
        <taxon>Bacteria</taxon>
        <taxon>Bacillati</taxon>
        <taxon>Actinomycetota</taxon>
        <taxon>Actinomycetes</taxon>
        <taxon>Streptosporangiales</taxon>
        <taxon>Thermomonosporaceae</taxon>
        <taxon>Actinomadura</taxon>
    </lineage>
</organism>
<feature type="transmembrane region" description="Helical" evidence="9">
    <location>
        <begin position="158"/>
        <end position="177"/>
    </location>
</feature>
<evidence type="ECO:0000256" key="4">
    <source>
        <dbReference type="ARBA" id="ARBA00022692"/>
    </source>
</evidence>
<feature type="region of interest" description="Disordered" evidence="8">
    <location>
        <begin position="1"/>
        <end position="21"/>
    </location>
</feature>
<gene>
    <name evidence="10" type="ORF">F9B16_04145</name>
</gene>
<comment type="similarity">
    <text evidence="2 7">Belongs to the purine-cytosine permease (2.A.39) family.</text>
</comment>
<keyword evidence="4 9" id="KW-0812">Transmembrane</keyword>
<feature type="transmembrane region" description="Helical" evidence="9">
    <location>
        <begin position="369"/>
        <end position="390"/>
    </location>
</feature>
<accession>A0A6L3W2M2</accession>
<dbReference type="InterPro" id="IPR001248">
    <property type="entry name" value="Pur-cyt_permease"/>
</dbReference>
<dbReference type="PANTHER" id="PTHR31806">
    <property type="entry name" value="PURINE-CYTOSINE PERMEASE FCY2-RELATED"/>
    <property type="match status" value="1"/>
</dbReference>
<dbReference type="Pfam" id="PF02133">
    <property type="entry name" value="Transp_cyt_pur"/>
    <property type="match status" value="1"/>
</dbReference>
<keyword evidence="6 7" id="KW-0472">Membrane</keyword>
<evidence type="ECO:0000256" key="7">
    <source>
        <dbReference type="PIRNR" id="PIRNR002744"/>
    </source>
</evidence>
<evidence type="ECO:0000256" key="6">
    <source>
        <dbReference type="ARBA" id="ARBA00023136"/>
    </source>
</evidence>
<feature type="compositionally biased region" description="Low complexity" evidence="8">
    <location>
        <begin position="1"/>
        <end position="12"/>
    </location>
</feature>
<feature type="transmembrane region" description="Helical" evidence="9">
    <location>
        <begin position="342"/>
        <end position="363"/>
    </location>
</feature>
<evidence type="ECO:0000256" key="5">
    <source>
        <dbReference type="ARBA" id="ARBA00022989"/>
    </source>
</evidence>
<feature type="transmembrane region" description="Helical" evidence="9">
    <location>
        <begin position="452"/>
        <end position="468"/>
    </location>
</feature>
<evidence type="ECO:0000256" key="9">
    <source>
        <dbReference type="SAM" id="Phobius"/>
    </source>
</evidence>
<dbReference type="OrthoDB" id="9809167at2"/>
<evidence type="ECO:0000256" key="3">
    <source>
        <dbReference type="ARBA" id="ARBA00022448"/>
    </source>
</evidence>
<proteinExistence type="inferred from homology"/>